<evidence type="ECO:0000313" key="3">
    <source>
        <dbReference type="Proteomes" id="UP000265562"/>
    </source>
</evidence>
<dbReference type="Proteomes" id="UP000265562">
    <property type="component" value="Chromosome"/>
</dbReference>
<organism evidence="2 3">
    <name type="scientific">Lachnoanaerobaculum umeaense</name>
    <dbReference type="NCBI Taxonomy" id="617123"/>
    <lineage>
        <taxon>Bacteria</taxon>
        <taxon>Bacillati</taxon>
        <taxon>Bacillota</taxon>
        <taxon>Clostridia</taxon>
        <taxon>Lachnospirales</taxon>
        <taxon>Lachnospiraceae</taxon>
        <taxon>Lachnoanaerobaculum</taxon>
    </lineage>
</organism>
<proteinExistence type="predicted"/>
<evidence type="ECO:0000313" key="2">
    <source>
        <dbReference type="EMBL" id="AYB00249.1"/>
    </source>
</evidence>
<protein>
    <submittedName>
        <fullName evidence="2">XRE family transcriptional regulator</fullName>
    </submittedName>
</protein>
<dbReference type="InterPro" id="IPR010982">
    <property type="entry name" value="Lambda_DNA-bd_dom_sf"/>
</dbReference>
<dbReference type="Gene3D" id="1.10.260.40">
    <property type="entry name" value="lambda repressor-like DNA-binding domains"/>
    <property type="match status" value="1"/>
</dbReference>
<dbReference type="PANTHER" id="PTHR46558:SF11">
    <property type="entry name" value="HTH-TYPE TRANSCRIPTIONAL REGULATOR XRE"/>
    <property type="match status" value="1"/>
</dbReference>
<keyword evidence="1" id="KW-0238">DNA-binding</keyword>
<dbReference type="GO" id="GO:0003677">
    <property type="term" value="F:DNA binding"/>
    <property type="evidence" value="ECO:0007669"/>
    <property type="project" value="UniProtKB-KW"/>
</dbReference>
<gene>
    <name evidence="2" type="ORF">D4A81_10045</name>
</gene>
<dbReference type="AlphaFoldDB" id="A0A385Q1J1"/>
<sequence>MSIGSRIKEKRAELNLSRADLADKIGVSASAIANYENEVSVPKIELMYKILSALKCDANYLYQDNMDTNNNSSNIEDIILKKYRTLDNHGKELVILVLDKEYERVTDTKL</sequence>
<accession>A0A385Q1J1</accession>
<dbReference type="Pfam" id="PF01381">
    <property type="entry name" value="HTH_3"/>
    <property type="match status" value="1"/>
</dbReference>
<dbReference type="EMBL" id="CP032364">
    <property type="protein sequence ID" value="AYB00249.1"/>
    <property type="molecule type" value="Genomic_DNA"/>
</dbReference>
<dbReference type="SMART" id="SM00530">
    <property type="entry name" value="HTH_XRE"/>
    <property type="match status" value="1"/>
</dbReference>
<dbReference type="PROSITE" id="PS50943">
    <property type="entry name" value="HTH_CROC1"/>
    <property type="match status" value="1"/>
</dbReference>
<evidence type="ECO:0000256" key="1">
    <source>
        <dbReference type="ARBA" id="ARBA00023125"/>
    </source>
</evidence>
<name>A0A385Q1J1_9FIRM</name>
<dbReference type="OrthoDB" id="9812495at2"/>
<dbReference type="InterPro" id="IPR001387">
    <property type="entry name" value="Cro/C1-type_HTH"/>
</dbReference>
<dbReference type="SUPFAM" id="SSF47413">
    <property type="entry name" value="lambda repressor-like DNA-binding domains"/>
    <property type="match status" value="1"/>
</dbReference>
<reference evidence="2 3" key="1">
    <citation type="submission" date="2018-09" db="EMBL/GenBank/DDBJ databases">
        <title>Genome sequencing of Lachnoanaerobaculum umeaense DSM 23576.</title>
        <authorList>
            <person name="Kook J.-K."/>
            <person name="Park S.-N."/>
            <person name="Lim Y.K."/>
        </authorList>
    </citation>
    <scope>NUCLEOTIDE SEQUENCE [LARGE SCALE GENOMIC DNA]</scope>
    <source>
        <strain evidence="3">DSM 23576 \ CCUG 58757</strain>
    </source>
</reference>
<dbReference type="KEGG" id="lua:D4A81_10045"/>
<dbReference type="CDD" id="cd00093">
    <property type="entry name" value="HTH_XRE"/>
    <property type="match status" value="1"/>
</dbReference>
<dbReference type="RefSeq" id="WP_111524762.1">
    <property type="nucleotide sequence ID" value="NZ_CP032364.1"/>
</dbReference>
<dbReference type="PANTHER" id="PTHR46558">
    <property type="entry name" value="TRACRIPTIONAL REGULATORY PROTEIN-RELATED-RELATED"/>
    <property type="match status" value="1"/>
</dbReference>
<keyword evidence="3" id="KW-1185">Reference proteome</keyword>